<proteinExistence type="inferred from homology"/>
<evidence type="ECO:0000256" key="7">
    <source>
        <dbReference type="ARBA" id="ARBA00022741"/>
    </source>
</evidence>
<keyword evidence="10 13" id="KW-0460">Magnesium</keyword>
<dbReference type="EMBL" id="JACTNZ010000003">
    <property type="protein sequence ID" value="KAG5556623.1"/>
    <property type="molecule type" value="Genomic_DNA"/>
</dbReference>
<dbReference type="InterPro" id="IPR015793">
    <property type="entry name" value="Pyrv_Knase_brl"/>
</dbReference>
<evidence type="ECO:0000313" key="16">
    <source>
        <dbReference type="Proteomes" id="UP000823749"/>
    </source>
</evidence>
<feature type="domain" description="Pyruvate kinase barrel" evidence="14">
    <location>
        <begin position="1"/>
        <end position="42"/>
    </location>
</feature>
<keyword evidence="6" id="KW-0479">Metal-binding</keyword>
<keyword evidence="5 13" id="KW-0808">Transferase</keyword>
<dbReference type="AlphaFoldDB" id="A0AAV6KWV9"/>
<keyword evidence="16" id="KW-1185">Reference proteome</keyword>
<evidence type="ECO:0000256" key="11">
    <source>
        <dbReference type="ARBA" id="ARBA00023152"/>
    </source>
</evidence>
<comment type="caution">
    <text evidence="15">The sequence shown here is derived from an EMBL/GenBank/DDBJ whole genome shotgun (WGS) entry which is preliminary data.</text>
</comment>
<evidence type="ECO:0000256" key="4">
    <source>
        <dbReference type="ARBA" id="ARBA00012142"/>
    </source>
</evidence>
<dbReference type="InterPro" id="IPR001697">
    <property type="entry name" value="Pyr_Knase"/>
</dbReference>
<evidence type="ECO:0000256" key="13">
    <source>
        <dbReference type="RuleBase" id="RU000504"/>
    </source>
</evidence>
<dbReference type="GO" id="GO:0030955">
    <property type="term" value="F:potassium ion binding"/>
    <property type="evidence" value="ECO:0007669"/>
    <property type="project" value="InterPro"/>
</dbReference>
<dbReference type="Gene3D" id="3.20.20.60">
    <property type="entry name" value="Phosphoenolpyruvate-binding domains"/>
    <property type="match status" value="1"/>
</dbReference>
<sequence length="83" mass="9040">MTGNLRPTRAEATDVANAVLDESDGILLGAETLRGLYPIETISIVGKICAEVNYHLNVSIRLCCLIRFVVNCKKLTLFSLGQC</sequence>
<evidence type="ECO:0000256" key="1">
    <source>
        <dbReference type="ARBA" id="ARBA00001958"/>
    </source>
</evidence>
<keyword evidence="8 13" id="KW-0418">Kinase</keyword>
<evidence type="ECO:0000256" key="3">
    <source>
        <dbReference type="ARBA" id="ARBA00008663"/>
    </source>
</evidence>
<comment type="catalytic activity">
    <reaction evidence="13">
        <text>pyruvate + ATP = phosphoenolpyruvate + ADP + H(+)</text>
        <dbReference type="Rhea" id="RHEA:18157"/>
        <dbReference type="ChEBI" id="CHEBI:15361"/>
        <dbReference type="ChEBI" id="CHEBI:15378"/>
        <dbReference type="ChEBI" id="CHEBI:30616"/>
        <dbReference type="ChEBI" id="CHEBI:58702"/>
        <dbReference type="ChEBI" id="CHEBI:456216"/>
        <dbReference type="EC" id="2.7.1.40"/>
    </reaction>
</comment>
<dbReference type="GO" id="GO:0005524">
    <property type="term" value="F:ATP binding"/>
    <property type="evidence" value="ECO:0007669"/>
    <property type="project" value="UniProtKB-KW"/>
</dbReference>
<evidence type="ECO:0000313" key="15">
    <source>
        <dbReference type="EMBL" id="KAG5556623.1"/>
    </source>
</evidence>
<keyword evidence="7" id="KW-0547">Nucleotide-binding</keyword>
<dbReference type="PRINTS" id="PR01050">
    <property type="entry name" value="PYRUVTKNASE"/>
</dbReference>
<evidence type="ECO:0000259" key="14">
    <source>
        <dbReference type="Pfam" id="PF00224"/>
    </source>
</evidence>
<evidence type="ECO:0000256" key="12">
    <source>
        <dbReference type="ARBA" id="ARBA00023317"/>
    </source>
</evidence>
<dbReference type="PANTHER" id="PTHR11817">
    <property type="entry name" value="PYRUVATE KINASE"/>
    <property type="match status" value="1"/>
</dbReference>
<evidence type="ECO:0000256" key="6">
    <source>
        <dbReference type="ARBA" id="ARBA00022723"/>
    </source>
</evidence>
<keyword evidence="9" id="KW-0067">ATP-binding</keyword>
<dbReference type="EC" id="2.7.1.40" evidence="4 13"/>
<gene>
    <name evidence="15" type="ORF">RHGRI_007030</name>
</gene>
<evidence type="ECO:0000256" key="10">
    <source>
        <dbReference type="ARBA" id="ARBA00022842"/>
    </source>
</evidence>
<dbReference type="Pfam" id="PF00224">
    <property type="entry name" value="PK"/>
    <property type="match status" value="1"/>
</dbReference>
<dbReference type="InterPro" id="IPR040442">
    <property type="entry name" value="Pyrv_kinase-like_dom_sf"/>
</dbReference>
<evidence type="ECO:0000256" key="5">
    <source>
        <dbReference type="ARBA" id="ARBA00022679"/>
    </source>
</evidence>
<evidence type="ECO:0000256" key="9">
    <source>
        <dbReference type="ARBA" id="ARBA00022840"/>
    </source>
</evidence>
<dbReference type="GO" id="GO:0000287">
    <property type="term" value="F:magnesium ion binding"/>
    <property type="evidence" value="ECO:0007669"/>
    <property type="project" value="InterPro"/>
</dbReference>
<comment type="cofactor">
    <cofactor evidence="1">
        <name>K(+)</name>
        <dbReference type="ChEBI" id="CHEBI:29103"/>
    </cofactor>
</comment>
<dbReference type="GO" id="GO:0004743">
    <property type="term" value="F:pyruvate kinase activity"/>
    <property type="evidence" value="ECO:0007669"/>
    <property type="project" value="UniProtKB-EC"/>
</dbReference>
<dbReference type="SUPFAM" id="SSF51621">
    <property type="entry name" value="Phosphoenolpyruvate/pyruvate domain"/>
    <property type="match status" value="1"/>
</dbReference>
<dbReference type="Proteomes" id="UP000823749">
    <property type="component" value="Chromosome 3"/>
</dbReference>
<keyword evidence="11 13" id="KW-0324">Glycolysis</keyword>
<protein>
    <recommendedName>
        <fullName evidence="4 13">Pyruvate kinase</fullName>
        <ecNumber evidence="4 13">2.7.1.40</ecNumber>
    </recommendedName>
</protein>
<organism evidence="15 16">
    <name type="scientific">Rhododendron griersonianum</name>
    <dbReference type="NCBI Taxonomy" id="479676"/>
    <lineage>
        <taxon>Eukaryota</taxon>
        <taxon>Viridiplantae</taxon>
        <taxon>Streptophyta</taxon>
        <taxon>Embryophyta</taxon>
        <taxon>Tracheophyta</taxon>
        <taxon>Spermatophyta</taxon>
        <taxon>Magnoliopsida</taxon>
        <taxon>eudicotyledons</taxon>
        <taxon>Gunneridae</taxon>
        <taxon>Pentapetalae</taxon>
        <taxon>asterids</taxon>
        <taxon>Ericales</taxon>
        <taxon>Ericaceae</taxon>
        <taxon>Ericoideae</taxon>
        <taxon>Rhodoreae</taxon>
        <taxon>Rhododendron</taxon>
    </lineage>
</organism>
<dbReference type="GO" id="GO:0016301">
    <property type="term" value="F:kinase activity"/>
    <property type="evidence" value="ECO:0007669"/>
    <property type="project" value="UniProtKB-KW"/>
</dbReference>
<comment type="pathway">
    <text evidence="2 13">Carbohydrate degradation; glycolysis; pyruvate from D-glyceraldehyde 3-phosphate: step 5/5.</text>
</comment>
<dbReference type="InterPro" id="IPR015813">
    <property type="entry name" value="Pyrv/PenolPyrv_kinase-like_dom"/>
</dbReference>
<evidence type="ECO:0000256" key="2">
    <source>
        <dbReference type="ARBA" id="ARBA00004997"/>
    </source>
</evidence>
<comment type="similarity">
    <text evidence="3 13">Belongs to the pyruvate kinase family.</text>
</comment>
<reference evidence="15" key="1">
    <citation type="submission" date="2020-08" db="EMBL/GenBank/DDBJ databases">
        <title>Plant Genome Project.</title>
        <authorList>
            <person name="Zhang R.-G."/>
        </authorList>
    </citation>
    <scope>NUCLEOTIDE SEQUENCE</scope>
    <source>
        <strain evidence="15">WSP0</strain>
        <tissue evidence="15">Leaf</tissue>
    </source>
</reference>
<evidence type="ECO:0000256" key="8">
    <source>
        <dbReference type="ARBA" id="ARBA00022777"/>
    </source>
</evidence>
<name>A0AAV6KWV9_9ERIC</name>
<keyword evidence="12" id="KW-0670">Pyruvate</keyword>
<accession>A0AAV6KWV9</accession>